<evidence type="ECO:0007829" key="6">
    <source>
        <dbReference type="ProteomicsDB" id="Q8BMV3"/>
    </source>
</evidence>
<evidence type="ECO:0000313" key="1">
    <source>
        <dbReference type="EMBL" id="BAC25681.1"/>
    </source>
</evidence>
<dbReference type="Proteomes" id="UP000000589">
    <property type="component" value="Chromosome 12"/>
</dbReference>
<sequence>MAEGDTLVSVDYEIFGKVQGVFFRKYTQAEALPTSSCLPLHQPLVARILHTHVCIRVLKSEDQLRESVLPYHVDSRDQTQVTGLGGKCAPSCWISINLTALASAWVVS</sequence>
<dbReference type="SMR" id="Q8BMV3"/>
<reference evidence="2" key="10">
    <citation type="journal article" date="2011" name="PLoS Biol.">
        <title>Modernizing reference genome assemblies.</title>
        <authorList>
            <person name="Church D.M."/>
            <person name="Schneider V.A."/>
            <person name="Graves T."/>
            <person name="Auger K."/>
            <person name="Cunningham F."/>
            <person name="Bouk N."/>
            <person name="Chen H.C."/>
            <person name="Agarwala R."/>
            <person name="McLaren W.M."/>
            <person name="Ritchie G.R."/>
            <person name="Albracht D."/>
            <person name="Kremitzki M."/>
            <person name="Rock S."/>
            <person name="Kotkiewicz H."/>
            <person name="Kremitzki C."/>
            <person name="Wollam A."/>
            <person name="Trani L."/>
            <person name="Fulton L."/>
            <person name="Fulton R."/>
            <person name="Matthews L."/>
            <person name="Whitehead S."/>
            <person name="Chow W."/>
            <person name="Torrance J."/>
            <person name="Dunn M."/>
            <person name="Harden G."/>
            <person name="Threadgold G."/>
            <person name="Wood J."/>
            <person name="Collins J."/>
            <person name="Heath P."/>
            <person name="Griffiths G."/>
            <person name="Pelan S."/>
            <person name="Grafham D."/>
            <person name="Eichler E.E."/>
            <person name="Weinstock G."/>
            <person name="Mardis E.R."/>
            <person name="Wilson R.K."/>
            <person name="Howe K."/>
            <person name="Flicek P."/>
            <person name="Hubbard T."/>
        </authorList>
    </citation>
    <scope>NUCLEOTIDE SEQUENCE [LARGE SCALE GENOMIC DNA]</scope>
    <source>
        <strain evidence="2">C57BL/6J</strain>
    </source>
</reference>
<dbReference type="CTD" id="97"/>
<proteinExistence type="evidence at protein level"/>
<reference evidence="1" key="5">
    <citation type="submission" date="2001-07" db="EMBL/GenBank/DDBJ databases">
        <authorList>
            <person name="Adachi J."/>
            <person name="Aizawa K."/>
            <person name="Akimura T."/>
            <person name="Arakawa T."/>
            <person name="Bono H."/>
            <person name="Carninci P."/>
            <person name="Fukuda S."/>
            <person name="Furuno M."/>
            <person name="Hanagaki T."/>
            <person name="Hara A."/>
            <person name="Hashizume W."/>
            <person name="Hayashida K."/>
            <person name="Hayatsu N."/>
            <person name="Hiramoto K."/>
            <person name="Hiraoka T."/>
            <person name="Hirozane T."/>
            <person name="Hori F."/>
            <person name="Imotani K."/>
            <person name="Ishii Y."/>
            <person name="Itoh M."/>
            <person name="Kagawa I."/>
            <person name="Kasukawa T."/>
            <person name="Katoh H."/>
            <person name="Kawai J."/>
            <person name="Kojima Y."/>
            <person name="Kondo S."/>
            <person name="Konno H."/>
            <person name="Kouda M."/>
            <person name="Koya S."/>
            <person name="Kurihara C."/>
            <person name="Matsuyama T."/>
            <person name="Miyazaki A."/>
            <person name="Murata M."/>
            <person name="Nakamura M."/>
            <person name="Nishi K."/>
            <person name="Nomura K."/>
            <person name="Numazaki R."/>
            <person name="Ohno M."/>
            <person name="Ohsato N."/>
            <person name="Okazaki Y."/>
            <person name="Saito R."/>
            <person name="Saitoh H."/>
            <person name="Sakai C."/>
            <person name="Sakai K."/>
            <person name="Sakazume N."/>
            <person name="Sano H."/>
            <person name="Sasaki D."/>
            <person name="Shibata K."/>
            <person name="Shinagawa A."/>
            <person name="Shiraki T."/>
            <person name="Sogabe Y."/>
            <person name="Tagami M."/>
            <person name="Tagawa A."/>
            <person name="Takahashi F."/>
            <person name="Takaku-Akahira S."/>
            <person name="Takeda Y."/>
            <person name="Tanaka T."/>
            <person name="Tomaru A."/>
            <person name="Toya T."/>
            <person name="Yasunishi A."/>
            <person name="Muramatsu M."/>
            <person name="Hayashizaki Y."/>
        </authorList>
    </citation>
    <scope>NUCLEOTIDE SEQUENCE</scope>
    <source>
        <strain evidence="1">C57BL/6J</strain>
        <tissue evidence="1">Whole body</tissue>
    </source>
</reference>
<dbReference type="Bgee" id="ENSMUSG00000008822">
    <property type="expression patterns" value="Expressed in seminiferous tubule of testis and 270 other cell types or tissues"/>
</dbReference>
<keyword evidence="4" id="KW-1185">Reference proteome</keyword>
<reference evidence="2 4" key="9">
    <citation type="journal article" date="2009" name="PLoS Biol.">
        <title>Lineage-specific biology revealed by a finished genome assembly of the mouse.</title>
        <authorList>
            <consortium name="Mouse Genome Sequencing Consortium"/>
            <person name="Church D.M."/>
            <person name="Goodstadt L."/>
            <person name="Hillier L.W."/>
            <person name="Zody M.C."/>
            <person name="Goldstein S."/>
            <person name="She X."/>
            <person name="Bult C.J."/>
            <person name="Agarwala R."/>
            <person name="Cherry J.L."/>
            <person name="DiCuccio M."/>
            <person name="Hlavina W."/>
            <person name="Kapustin Y."/>
            <person name="Meric P."/>
            <person name="Maglott D."/>
            <person name="Birtle Z."/>
            <person name="Marques A.C."/>
            <person name="Graves T."/>
            <person name="Zhou S."/>
            <person name="Teague B."/>
            <person name="Potamousis K."/>
            <person name="Churas C."/>
            <person name="Place M."/>
            <person name="Herschleb J."/>
            <person name="Runnheim R."/>
            <person name="Forrest D."/>
            <person name="Amos-Landgraf J."/>
            <person name="Schwartz D.C."/>
            <person name="Cheng Z."/>
            <person name="Lindblad-Toh K."/>
            <person name="Eichler E.E."/>
            <person name="Ponting C.P."/>
        </authorList>
    </citation>
    <scope>NUCLEOTIDE SEQUENCE [LARGE SCALE GENOMIC DNA]</scope>
    <source>
        <strain evidence="2 4">C57BL/6J</strain>
    </source>
</reference>
<reference evidence="1" key="2">
    <citation type="journal article" date="2000" name="Genome Res.">
        <title>Normalization and subtraction of cap-trapper-selected cDNAs to prepare full-length cDNA libraries for rapid discovery of new genes.</title>
        <authorList>
            <person name="Carninci P."/>
            <person name="Shibata Y."/>
            <person name="Hayatsu N."/>
            <person name="Sugahara Y."/>
            <person name="Shibata K."/>
            <person name="Itoh M."/>
            <person name="Konno H."/>
            <person name="Okazaki Y."/>
            <person name="Muramatsu M."/>
            <person name="Hayashizaki Y."/>
        </authorList>
    </citation>
    <scope>NUCLEOTIDE SEQUENCE</scope>
    <source>
        <strain evidence="1">C57BL/6J</strain>
        <tissue evidence="1">Whole body</tissue>
    </source>
</reference>
<dbReference type="GeneTree" id="ENSGT00390000011103"/>
<gene>
    <name evidence="2 3" type="primary">Acyp1</name>
</gene>
<evidence type="ECO:0000313" key="4">
    <source>
        <dbReference type="Proteomes" id="UP000000589"/>
    </source>
</evidence>
<dbReference type="VEuPathDB" id="HostDB:ENSMUSG00000008822"/>
<reference evidence="1" key="1">
    <citation type="journal article" date="1999" name="Methods Enzymol.">
        <title>High-efficiency full-length cDNA cloning.</title>
        <authorList>
            <person name="Carninci P."/>
            <person name="Hayashizaki Y."/>
        </authorList>
    </citation>
    <scope>NUCLEOTIDE SEQUENCE</scope>
    <source>
        <strain evidence="1">C57BL/6J</strain>
        <tissue evidence="1">Whole body</tissue>
    </source>
</reference>
<dbReference type="Gene3D" id="3.30.70.100">
    <property type="match status" value="1"/>
</dbReference>
<dbReference type="GeneID" id="66204"/>
<reference evidence="1" key="7">
    <citation type="journal article" date="2005" name="Science">
        <title>The Transcriptional Landscape of the Mammalian Genome.</title>
        <authorList>
            <consortium name="The FANTOM Consortium"/>
            <consortium name="Riken Genome Exploration Research Group and Genome Science Group (Genome Network Project Core Group)"/>
        </authorList>
    </citation>
    <scope>NUCLEOTIDE SEQUENCE</scope>
    <source>
        <strain evidence="1">C57BL/6J</strain>
        <tissue evidence="1">Whole body</tissue>
    </source>
</reference>
<organism evidence="1">
    <name type="scientific">Mus musculus</name>
    <name type="common">Mouse</name>
    <dbReference type="NCBI Taxonomy" id="10090"/>
    <lineage>
        <taxon>Eukaryota</taxon>
        <taxon>Metazoa</taxon>
        <taxon>Chordata</taxon>
        <taxon>Craniata</taxon>
        <taxon>Vertebrata</taxon>
        <taxon>Euteleostomi</taxon>
        <taxon>Mammalia</taxon>
        <taxon>Eutheria</taxon>
        <taxon>Euarchontoglires</taxon>
        <taxon>Glires</taxon>
        <taxon>Rodentia</taxon>
        <taxon>Myomorpha</taxon>
        <taxon>Muroidea</taxon>
        <taxon>Muridae</taxon>
        <taxon>Murinae</taxon>
        <taxon>Mus</taxon>
        <taxon>Mus</taxon>
    </lineage>
</organism>
<reference evidence="1" key="4">
    <citation type="journal article" date="2001" name="Nature">
        <title>Functional annotation of a full-length mouse cDNA collection.</title>
        <authorList>
            <consortium name="The RIKEN Genome Exploration Research Group Phase II Team and the FANTOM Consortium"/>
        </authorList>
    </citation>
    <scope>NUCLEOTIDE SEQUENCE</scope>
    <source>
        <strain evidence="1">C57BL/6J</strain>
        <tissue evidence="1">Whole body</tissue>
    </source>
</reference>
<dbReference type="ProteomicsDB" id="341004"/>
<evidence type="ECO:0007829" key="5">
    <source>
        <dbReference type="PeptideAtlas" id="Q8BMV3"/>
    </source>
</evidence>
<dbReference type="Antibodypedia" id="25782">
    <property type="antibodies" value="194 antibodies from 30 providers"/>
</dbReference>
<dbReference type="SUPFAM" id="SSF54975">
    <property type="entry name" value="Acylphosphatase/BLUF domain-like"/>
    <property type="match status" value="1"/>
</dbReference>
<accession>Q8BMV3</accession>
<keyword evidence="5 6" id="KW-1267">Proteomics identification</keyword>
<dbReference type="Ensembl" id="ENSMUST00000065913.8">
    <property type="protein sequence ID" value="ENSMUSP00000070555.8"/>
    <property type="gene ID" value="ENSMUSG00000008822.16"/>
</dbReference>
<reference evidence="2" key="11">
    <citation type="submission" date="2025-05" db="UniProtKB">
        <authorList>
            <consortium name="Ensembl"/>
        </authorList>
    </citation>
    <scope>IDENTIFICATION</scope>
    <source>
        <strain evidence="2">C57BL/6J</strain>
    </source>
</reference>
<reference evidence="1" key="6">
    <citation type="journal article" date="2002" name="Nature">
        <title>Analysis of the mouse transcriptome based on functional annotation of 60,770 full-length cDNAs.</title>
        <authorList>
            <consortium name="The FANTOM Consortium and the RIKEN Genome Exploration Research Group Phase I and II Team"/>
        </authorList>
    </citation>
    <scope>NUCLEOTIDE SEQUENCE</scope>
    <source>
        <strain evidence="1">C57BL/6J</strain>
        <tissue evidence="1">Whole body</tissue>
    </source>
</reference>
<dbReference type="RefSeq" id="NP_001351290.1">
    <property type="nucleotide sequence ID" value="NM_001364361.1"/>
</dbReference>
<dbReference type="PROSITE" id="PS00150">
    <property type="entry name" value="ACYLPHOSPHATASE_1"/>
    <property type="match status" value="1"/>
</dbReference>
<dbReference type="EMBL" id="AK027969">
    <property type="protein sequence ID" value="BAC25681.1"/>
    <property type="molecule type" value="mRNA"/>
</dbReference>
<evidence type="ECO:0000313" key="3">
    <source>
        <dbReference type="MGI" id="MGI:1913454"/>
    </source>
</evidence>
<dbReference type="HOGENOM" id="CLU_2196048_0_0_1"/>
<evidence type="ECO:0000313" key="2">
    <source>
        <dbReference type="Ensembl" id="ENSMUSP00000070555.8"/>
    </source>
</evidence>
<protein>
    <submittedName>
        <fullName evidence="2">Acylphosphatase 1</fullName>
    </submittedName>
</protein>
<dbReference type="MGI" id="MGI:1913454">
    <property type="gene designation" value="Acyp1"/>
</dbReference>
<name>Q8BMV3_MOUSE</name>
<reference evidence="1" key="8">
    <citation type="journal article" date="2005" name="Science">
        <title>Antisense Transcription in the Mammalian Transcriptome.</title>
        <authorList>
            <consortium name="RIKEN Genome Exploration Research Group and Genome Science Group (Genome Network Project Core Group) and the FANTOM Consortium"/>
        </authorList>
    </citation>
    <scope>NUCLEOTIDE SEQUENCE</scope>
    <source>
        <strain evidence="1">C57BL/6J</strain>
        <tissue evidence="1">Whole body</tissue>
    </source>
</reference>
<dbReference type="InterPro" id="IPR017968">
    <property type="entry name" value="Acylphosphatase_CS"/>
</dbReference>
<dbReference type="AlphaFoldDB" id="Q8BMV3"/>
<dbReference type="InterPro" id="IPR036046">
    <property type="entry name" value="Acylphosphatase-like_dom_sf"/>
</dbReference>
<dbReference type="AGR" id="MGI:1913454"/>
<dbReference type="ExpressionAtlas" id="Q8BMV3">
    <property type="expression patterns" value="baseline and differential"/>
</dbReference>
<reference evidence="1" key="3">
    <citation type="journal article" date="2000" name="Genome Res.">
        <title>RIKEN integrated sequence analysis (RISA) system--384-format sequencing pipeline with 384 multicapillary sequencer.</title>
        <authorList>
            <person name="Shibata K."/>
            <person name="Itoh M."/>
            <person name="Aizawa K."/>
            <person name="Nagaoka S."/>
            <person name="Sasaki N."/>
            <person name="Carninci P."/>
            <person name="Konno H."/>
            <person name="Akiyama J."/>
            <person name="Nishi K."/>
            <person name="Kitsunai T."/>
            <person name="Tashiro H."/>
            <person name="Itoh M."/>
            <person name="Sumi N."/>
            <person name="Ishii Y."/>
            <person name="Nakamura S."/>
            <person name="Hazama M."/>
            <person name="Nishine T."/>
            <person name="Harada A."/>
            <person name="Yamamoto R."/>
            <person name="Matsumoto H."/>
            <person name="Sakaguchi S."/>
            <person name="Ikegami T."/>
            <person name="Kashiwagi K."/>
            <person name="Fujiwake S."/>
            <person name="Inoue K."/>
            <person name="Togawa Y."/>
            <person name="Izawa M."/>
            <person name="Ohara E."/>
            <person name="Watahiki M."/>
            <person name="Yoneda Y."/>
            <person name="Ishikawa T."/>
            <person name="Ozawa K."/>
            <person name="Tanaka T."/>
            <person name="Matsuura S."/>
            <person name="Kawai J."/>
            <person name="Okazaki Y."/>
            <person name="Muramatsu M."/>
            <person name="Inoue Y."/>
            <person name="Kira A."/>
            <person name="Hayashizaki Y."/>
        </authorList>
    </citation>
    <scope>NUCLEOTIDE SEQUENCE</scope>
    <source>
        <strain evidence="1">C57BL/6J</strain>
        <tissue evidence="1">Whole body</tissue>
    </source>
</reference>
<dbReference type="BioGRID-ORCS" id="66204">
    <property type="hits" value="3 hits in 77 CRISPR screens"/>
</dbReference>